<organism evidence="2 3">
    <name type="scientific">Gracilariopsis chorda</name>
    <dbReference type="NCBI Taxonomy" id="448386"/>
    <lineage>
        <taxon>Eukaryota</taxon>
        <taxon>Rhodophyta</taxon>
        <taxon>Florideophyceae</taxon>
        <taxon>Rhodymeniophycidae</taxon>
        <taxon>Gracilariales</taxon>
        <taxon>Gracilariaceae</taxon>
        <taxon>Gracilariopsis</taxon>
    </lineage>
</organism>
<dbReference type="CDD" id="cd16263">
    <property type="entry name" value="BipA_III"/>
    <property type="match status" value="1"/>
</dbReference>
<dbReference type="CDD" id="cd03710">
    <property type="entry name" value="BipA_TypA_C"/>
    <property type="match status" value="1"/>
</dbReference>
<dbReference type="InterPro" id="IPR009000">
    <property type="entry name" value="Transl_B-barrel_sf"/>
</dbReference>
<dbReference type="SMART" id="SM00838">
    <property type="entry name" value="EFG_C"/>
    <property type="match status" value="1"/>
</dbReference>
<dbReference type="InterPro" id="IPR035651">
    <property type="entry name" value="BipA_V"/>
</dbReference>
<dbReference type="Proteomes" id="UP000247409">
    <property type="component" value="Unassembled WGS sequence"/>
</dbReference>
<dbReference type="NCBIfam" id="TIGR00231">
    <property type="entry name" value="small_GTP"/>
    <property type="match status" value="1"/>
</dbReference>
<dbReference type="EMBL" id="NBIV01000001">
    <property type="protein sequence ID" value="PXF49989.1"/>
    <property type="molecule type" value="Genomic_DNA"/>
</dbReference>
<reference evidence="2 3" key="1">
    <citation type="journal article" date="2018" name="Mol. Biol. Evol.">
        <title>Analysis of the draft genome of the red seaweed Gracilariopsis chorda provides insights into genome size evolution in Rhodophyta.</title>
        <authorList>
            <person name="Lee J."/>
            <person name="Yang E.C."/>
            <person name="Graf L."/>
            <person name="Yang J.H."/>
            <person name="Qiu H."/>
            <person name="Zel Zion U."/>
            <person name="Chan C.X."/>
            <person name="Stephens T.G."/>
            <person name="Weber A.P.M."/>
            <person name="Boo G.H."/>
            <person name="Boo S.M."/>
            <person name="Kim K.M."/>
            <person name="Shin Y."/>
            <person name="Jung M."/>
            <person name="Lee S.J."/>
            <person name="Yim H.S."/>
            <person name="Lee J.H."/>
            <person name="Bhattacharya D."/>
            <person name="Yoon H.S."/>
        </authorList>
    </citation>
    <scope>NUCLEOTIDE SEQUENCE [LARGE SCALE GENOMIC DNA]</scope>
    <source>
        <strain evidence="2 3">SKKU-2015</strain>
        <tissue evidence="2">Whole body</tissue>
    </source>
</reference>
<dbReference type="PRINTS" id="PR00315">
    <property type="entry name" value="ELONGATNFCT"/>
</dbReference>
<feature type="domain" description="Tr-type G" evidence="1">
    <location>
        <begin position="74"/>
        <end position="268"/>
    </location>
</feature>
<dbReference type="PROSITE" id="PS00301">
    <property type="entry name" value="G_TR_1"/>
    <property type="match status" value="1"/>
</dbReference>
<dbReference type="InterPro" id="IPR031157">
    <property type="entry name" value="G_TR_CS"/>
</dbReference>
<dbReference type="InterPro" id="IPR035647">
    <property type="entry name" value="EFG_III/V"/>
</dbReference>
<dbReference type="NCBIfam" id="TIGR01394">
    <property type="entry name" value="TypA_BipA"/>
    <property type="match status" value="1"/>
</dbReference>
<dbReference type="PROSITE" id="PS51722">
    <property type="entry name" value="G_TR_2"/>
    <property type="match status" value="1"/>
</dbReference>
<evidence type="ECO:0000259" key="1">
    <source>
        <dbReference type="PROSITE" id="PS51722"/>
    </source>
</evidence>
<dbReference type="InterPro" id="IPR000795">
    <property type="entry name" value="T_Tr_GTP-bd_dom"/>
</dbReference>
<dbReference type="InterPro" id="IPR042116">
    <property type="entry name" value="TypA/BipA_C"/>
</dbReference>
<dbReference type="Pfam" id="PF00009">
    <property type="entry name" value="GTP_EFTU"/>
    <property type="match status" value="1"/>
</dbReference>
<dbReference type="GO" id="GO:0003924">
    <property type="term" value="F:GTPase activity"/>
    <property type="evidence" value="ECO:0007669"/>
    <property type="project" value="InterPro"/>
</dbReference>
<dbReference type="SUPFAM" id="SSF52540">
    <property type="entry name" value="P-loop containing nucleoside triphosphate hydrolases"/>
    <property type="match status" value="1"/>
</dbReference>
<dbReference type="Pfam" id="PF03144">
    <property type="entry name" value="GTP_EFTU_D2"/>
    <property type="match status" value="1"/>
</dbReference>
<name>A0A2V3J6G0_9FLOR</name>
<accession>A0A2V3J6G0</accession>
<dbReference type="FunFam" id="3.30.70.870:FF:000003">
    <property type="entry name" value="GTP-binding protein TypA"/>
    <property type="match status" value="1"/>
</dbReference>
<dbReference type="PANTHER" id="PTHR42908">
    <property type="entry name" value="TRANSLATION ELONGATION FACTOR-RELATED"/>
    <property type="match status" value="1"/>
</dbReference>
<dbReference type="InterPro" id="IPR006298">
    <property type="entry name" value="BipA"/>
</dbReference>
<dbReference type="Gene3D" id="3.30.70.870">
    <property type="entry name" value="Elongation Factor G (Translational Gtpase), domain 3"/>
    <property type="match status" value="1"/>
</dbReference>
<dbReference type="AlphaFoldDB" id="A0A2V3J6G0"/>
<proteinExistence type="predicted"/>
<dbReference type="CDD" id="cd03691">
    <property type="entry name" value="BipA_TypA_II"/>
    <property type="match status" value="1"/>
</dbReference>
<dbReference type="Gene3D" id="2.40.30.10">
    <property type="entry name" value="Translation factors"/>
    <property type="match status" value="1"/>
</dbReference>
<dbReference type="STRING" id="448386.A0A2V3J6G0"/>
<protein>
    <submittedName>
        <fullName evidence="2">Putative elongation factor TypA-like SVR3, chloroplastic</fullName>
    </submittedName>
</protein>
<evidence type="ECO:0000313" key="3">
    <source>
        <dbReference type="Proteomes" id="UP000247409"/>
    </source>
</evidence>
<keyword evidence="3" id="KW-1185">Reference proteome</keyword>
<dbReference type="GO" id="GO:0003746">
    <property type="term" value="F:translation elongation factor activity"/>
    <property type="evidence" value="ECO:0007669"/>
    <property type="project" value="UniProtKB-KW"/>
</dbReference>
<dbReference type="SUPFAM" id="SSF54980">
    <property type="entry name" value="EF-G C-terminal domain-like"/>
    <property type="match status" value="2"/>
</dbReference>
<gene>
    <name evidence="2" type="ORF">BWQ96_00149</name>
</gene>
<dbReference type="InterPro" id="IPR004161">
    <property type="entry name" value="EFTu-like_2"/>
</dbReference>
<dbReference type="InterPro" id="IPR047042">
    <property type="entry name" value="BipA_II"/>
</dbReference>
<dbReference type="Gene3D" id="2.40.50.250">
    <property type="entry name" value="bipa protein"/>
    <property type="match status" value="1"/>
</dbReference>
<dbReference type="InterPro" id="IPR005225">
    <property type="entry name" value="Small_GTP-bd"/>
</dbReference>
<dbReference type="Gene3D" id="3.30.70.240">
    <property type="match status" value="1"/>
</dbReference>
<dbReference type="GO" id="GO:0005829">
    <property type="term" value="C:cytosol"/>
    <property type="evidence" value="ECO:0007669"/>
    <property type="project" value="TreeGrafter"/>
</dbReference>
<dbReference type="Pfam" id="PF00679">
    <property type="entry name" value="EFG_C"/>
    <property type="match status" value="1"/>
</dbReference>
<dbReference type="InterPro" id="IPR000640">
    <property type="entry name" value="EFG_V-like"/>
</dbReference>
<dbReference type="GO" id="GO:0005525">
    <property type="term" value="F:GTP binding"/>
    <property type="evidence" value="ECO:0007669"/>
    <property type="project" value="InterPro"/>
</dbReference>
<keyword evidence="2" id="KW-0648">Protein biosynthesis</keyword>
<dbReference type="Gene3D" id="3.40.50.300">
    <property type="entry name" value="P-loop containing nucleotide triphosphate hydrolases"/>
    <property type="match status" value="1"/>
</dbReference>
<dbReference type="OrthoDB" id="364892at2759"/>
<evidence type="ECO:0000313" key="2">
    <source>
        <dbReference type="EMBL" id="PXF49989.1"/>
    </source>
</evidence>
<dbReference type="GO" id="GO:1990904">
    <property type="term" value="C:ribonucleoprotein complex"/>
    <property type="evidence" value="ECO:0007669"/>
    <property type="project" value="TreeGrafter"/>
</dbReference>
<dbReference type="PANTHER" id="PTHR42908:SF8">
    <property type="entry name" value="TR-TYPE G DOMAIN-CONTAINING PROTEIN"/>
    <property type="match status" value="1"/>
</dbReference>
<dbReference type="InterPro" id="IPR047043">
    <property type="entry name" value="BipA_III"/>
</dbReference>
<dbReference type="SUPFAM" id="SSF50447">
    <property type="entry name" value="Translation proteins"/>
    <property type="match status" value="1"/>
</dbReference>
<comment type="caution">
    <text evidence="2">The sequence shown here is derived from an EMBL/GenBank/DDBJ whole genome shotgun (WGS) entry which is preliminary data.</text>
</comment>
<dbReference type="Pfam" id="PF21018">
    <property type="entry name" value="BipA_C"/>
    <property type="match status" value="1"/>
</dbReference>
<dbReference type="InterPro" id="IPR048876">
    <property type="entry name" value="BipA_C"/>
</dbReference>
<sequence>MAVPNFAFCSATLTQRLQSAVPPPSNCTLSTFRPPFPLRHAPSRRASTHQPFTCVVANHAPAPSPTSDALTQRDDIVTVAFVAHIDHGKSSMCDALLKGAACFRENQHVEERVMDAMDLEKERGITINASAASLMYNGVKVQILDTPGHADFGGEVERVLNMTDGVLLLVDSVEGPKPQTRFVLKKAIQLNKKIALIINKMDRPQARPDFVVDSTFDLMAELGATDDQMDFSIAYASAINNQSGSEPHLMKHNMHAVFDLILQFPRPQVAFDAPLQLQVNNVTYDDFKGRLVSGRIHAGVLNKGSSVVVCHPQKEHVKGKVSDIFVYDKLGRASVQEAKAGDIVMFSGLTKFDIGDTICSPETVIPLPPLSVEEPTVRMAFMVNTSEFAGQEGKYVTSRNIRDRLEKELERNVGLRLDLDRSTPECTEVCGRGSLHLTILIETMRREGFEFMIGPPTVITKQVNGVKHEPFELFEVEVPEEYMGSVVDLLSRRKGEMVNMTGANSENMCSVAYMMPTRGLLGVKNALLTATRGTAVMNSQFEGYRPFAGEMEGKENGSLLVYETGKATTYGLEAAQDRGRLLITPGEKVYKNQICGIHQRPGDLPLNICKLKALTNYRSATKEIKGGMQGLLEFSLDDAIEYIGHDEVVEVTPVSVRLAKKANLKKKK</sequence>
<dbReference type="FunFam" id="3.30.70.240:FF:000002">
    <property type="entry name" value="GTP-binding protein TypA"/>
    <property type="match status" value="1"/>
</dbReference>
<keyword evidence="2" id="KW-0251">Elongation factor</keyword>
<dbReference type="InterPro" id="IPR027417">
    <property type="entry name" value="P-loop_NTPase"/>
</dbReference>